<dbReference type="PANTHER" id="PTHR21377">
    <property type="entry name" value="PROTEIN FAM210B, MITOCHONDRIAL"/>
    <property type="match status" value="1"/>
</dbReference>
<dbReference type="Proteomes" id="UP000007798">
    <property type="component" value="Unassembled WGS sequence"/>
</dbReference>
<name>B4MUM0_DROWI</name>
<feature type="domain" description="DUF1279" evidence="3">
    <location>
        <begin position="243"/>
        <end position="328"/>
    </location>
</feature>
<dbReference type="OrthoDB" id="426386at2759"/>
<proteinExistence type="predicted"/>
<protein>
    <recommendedName>
        <fullName evidence="3">DUF1279 domain-containing protein</fullName>
    </recommendedName>
</protein>
<dbReference type="HOGENOM" id="CLU_067409_0_0_1"/>
<dbReference type="EMBL" id="CH963857">
    <property type="protein sequence ID" value="EDW76215.1"/>
    <property type="molecule type" value="Genomic_DNA"/>
</dbReference>
<keyword evidence="2" id="KW-1133">Transmembrane helix</keyword>
<feature type="transmembrane region" description="Helical" evidence="2">
    <location>
        <begin position="313"/>
        <end position="333"/>
    </location>
</feature>
<feature type="region of interest" description="Disordered" evidence="1">
    <location>
        <begin position="202"/>
        <end position="222"/>
    </location>
</feature>
<dbReference type="FunCoup" id="B4MUM0">
    <property type="interactions" value="111"/>
</dbReference>
<organism evidence="4 5">
    <name type="scientific">Drosophila willistoni</name>
    <name type="common">Fruit fly</name>
    <dbReference type="NCBI Taxonomy" id="7260"/>
    <lineage>
        <taxon>Eukaryota</taxon>
        <taxon>Metazoa</taxon>
        <taxon>Ecdysozoa</taxon>
        <taxon>Arthropoda</taxon>
        <taxon>Hexapoda</taxon>
        <taxon>Insecta</taxon>
        <taxon>Pterygota</taxon>
        <taxon>Neoptera</taxon>
        <taxon>Endopterygota</taxon>
        <taxon>Diptera</taxon>
        <taxon>Brachycera</taxon>
        <taxon>Muscomorpha</taxon>
        <taxon>Ephydroidea</taxon>
        <taxon>Drosophilidae</taxon>
        <taxon>Drosophila</taxon>
        <taxon>Sophophora</taxon>
    </lineage>
</organism>
<dbReference type="OMA" id="GINMMPV"/>
<keyword evidence="2" id="KW-0472">Membrane</keyword>
<evidence type="ECO:0000256" key="1">
    <source>
        <dbReference type="SAM" id="MobiDB-lite"/>
    </source>
</evidence>
<dbReference type="eggNOG" id="KOG4526">
    <property type="taxonomic scope" value="Eukaryota"/>
</dbReference>
<dbReference type="InterPro" id="IPR009688">
    <property type="entry name" value="FAM210A/B-like_dom"/>
</dbReference>
<keyword evidence="5" id="KW-1185">Reference proteome</keyword>
<dbReference type="Pfam" id="PF06916">
    <property type="entry name" value="FAM210A-B_dom"/>
    <property type="match status" value="1"/>
</dbReference>
<dbReference type="PANTHER" id="PTHR21377:SF0">
    <property type="entry name" value="PROTEIN FAM210B, MITOCHONDRIAL"/>
    <property type="match status" value="1"/>
</dbReference>
<dbReference type="AlphaFoldDB" id="B4MUM0"/>
<gene>
    <name evidence="4" type="primary">Dwil\GK15336</name>
    <name evidence="4" type="ORF">Dwil_GK15336</name>
</gene>
<reference evidence="4 5" key="1">
    <citation type="journal article" date="2007" name="Nature">
        <title>Evolution of genes and genomes on the Drosophila phylogeny.</title>
        <authorList>
            <consortium name="Drosophila 12 Genomes Consortium"/>
            <person name="Clark A.G."/>
            <person name="Eisen M.B."/>
            <person name="Smith D.R."/>
            <person name="Bergman C.M."/>
            <person name="Oliver B."/>
            <person name="Markow T.A."/>
            <person name="Kaufman T.C."/>
            <person name="Kellis M."/>
            <person name="Gelbart W."/>
            <person name="Iyer V.N."/>
            <person name="Pollard D.A."/>
            <person name="Sackton T.B."/>
            <person name="Larracuente A.M."/>
            <person name="Singh N.D."/>
            <person name="Abad J.P."/>
            <person name="Abt D.N."/>
            <person name="Adryan B."/>
            <person name="Aguade M."/>
            <person name="Akashi H."/>
            <person name="Anderson W.W."/>
            <person name="Aquadro C.F."/>
            <person name="Ardell D.H."/>
            <person name="Arguello R."/>
            <person name="Artieri C.G."/>
            <person name="Barbash D.A."/>
            <person name="Barker D."/>
            <person name="Barsanti P."/>
            <person name="Batterham P."/>
            <person name="Batzoglou S."/>
            <person name="Begun D."/>
            <person name="Bhutkar A."/>
            <person name="Blanco E."/>
            <person name="Bosak S.A."/>
            <person name="Bradley R.K."/>
            <person name="Brand A.D."/>
            <person name="Brent M.R."/>
            <person name="Brooks A.N."/>
            <person name="Brown R.H."/>
            <person name="Butlin R.K."/>
            <person name="Caggese C."/>
            <person name="Calvi B.R."/>
            <person name="Bernardo de Carvalho A."/>
            <person name="Caspi A."/>
            <person name="Castrezana S."/>
            <person name="Celniker S.E."/>
            <person name="Chang J.L."/>
            <person name="Chapple C."/>
            <person name="Chatterji S."/>
            <person name="Chinwalla A."/>
            <person name="Civetta A."/>
            <person name="Clifton S.W."/>
            <person name="Comeron J.M."/>
            <person name="Costello J.C."/>
            <person name="Coyne J.A."/>
            <person name="Daub J."/>
            <person name="David R.G."/>
            <person name="Delcher A.L."/>
            <person name="Delehaunty K."/>
            <person name="Do C.B."/>
            <person name="Ebling H."/>
            <person name="Edwards K."/>
            <person name="Eickbush T."/>
            <person name="Evans J.D."/>
            <person name="Filipski A."/>
            <person name="Findeiss S."/>
            <person name="Freyhult E."/>
            <person name="Fulton L."/>
            <person name="Fulton R."/>
            <person name="Garcia A.C."/>
            <person name="Gardiner A."/>
            <person name="Garfield D.A."/>
            <person name="Garvin B.E."/>
            <person name="Gibson G."/>
            <person name="Gilbert D."/>
            <person name="Gnerre S."/>
            <person name="Godfrey J."/>
            <person name="Good R."/>
            <person name="Gotea V."/>
            <person name="Gravely B."/>
            <person name="Greenberg A.J."/>
            <person name="Griffiths-Jones S."/>
            <person name="Gross S."/>
            <person name="Guigo R."/>
            <person name="Gustafson E.A."/>
            <person name="Haerty W."/>
            <person name="Hahn M.W."/>
            <person name="Halligan D.L."/>
            <person name="Halpern A.L."/>
            <person name="Halter G.M."/>
            <person name="Han M.V."/>
            <person name="Heger A."/>
            <person name="Hillier L."/>
            <person name="Hinrichs A.S."/>
            <person name="Holmes I."/>
            <person name="Hoskins R.A."/>
            <person name="Hubisz M.J."/>
            <person name="Hultmark D."/>
            <person name="Huntley M.A."/>
            <person name="Jaffe D.B."/>
            <person name="Jagadeeshan S."/>
            <person name="Jeck W.R."/>
            <person name="Johnson J."/>
            <person name="Jones C.D."/>
            <person name="Jordan W.C."/>
            <person name="Karpen G.H."/>
            <person name="Kataoka E."/>
            <person name="Keightley P.D."/>
            <person name="Kheradpour P."/>
            <person name="Kirkness E.F."/>
            <person name="Koerich L.B."/>
            <person name="Kristiansen K."/>
            <person name="Kudrna D."/>
            <person name="Kulathinal R.J."/>
            <person name="Kumar S."/>
            <person name="Kwok R."/>
            <person name="Lander E."/>
            <person name="Langley C.H."/>
            <person name="Lapoint R."/>
            <person name="Lazzaro B.P."/>
            <person name="Lee S.J."/>
            <person name="Levesque L."/>
            <person name="Li R."/>
            <person name="Lin C.F."/>
            <person name="Lin M.F."/>
            <person name="Lindblad-Toh K."/>
            <person name="Llopart A."/>
            <person name="Long M."/>
            <person name="Low L."/>
            <person name="Lozovsky E."/>
            <person name="Lu J."/>
            <person name="Luo M."/>
            <person name="Machado C.A."/>
            <person name="Makalowski W."/>
            <person name="Marzo M."/>
            <person name="Matsuda M."/>
            <person name="Matzkin L."/>
            <person name="McAllister B."/>
            <person name="McBride C.S."/>
            <person name="McKernan B."/>
            <person name="McKernan K."/>
            <person name="Mendez-Lago M."/>
            <person name="Minx P."/>
            <person name="Mollenhauer M.U."/>
            <person name="Montooth K."/>
            <person name="Mount S.M."/>
            <person name="Mu X."/>
            <person name="Myers E."/>
            <person name="Negre B."/>
            <person name="Newfeld S."/>
            <person name="Nielsen R."/>
            <person name="Noor M.A."/>
            <person name="O'Grady P."/>
            <person name="Pachter L."/>
            <person name="Papaceit M."/>
            <person name="Parisi M.J."/>
            <person name="Parisi M."/>
            <person name="Parts L."/>
            <person name="Pedersen J.S."/>
            <person name="Pesole G."/>
            <person name="Phillippy A.M."/>
            <person name="Ponting C.P."/>
            <person name="Pop M."/>
            <person name="Porcelli D."/>
            <person name="Powell J.R."/>
            <person name="Prohaska S."/>
            <person name="Pruitt K."/>
            <person name="Puig M."/>
            <person name="Quesneville H."/>
            <person name="Ram K.R."/>
            <person name="Rand D."/>
            <person name="Rasmussen M.D."/>
            <person name="Reed L.K."/>
            <person name="Reenan R."/>
            <person name="Reily A."/>
            <person name="Remington K.A."/>
            <person name="Rieger T.T."/>
            <person name="Ritchie M.G."/>
            <person name="Robin C."/>
            <person name="Rogers Y.H."/>
            <person name="Rohde C."/>
            <person name="Rozas J."/>
            <person name="Rubenfield M.J."/>
            <person name="Ruiz A."/>
            <person name="Russo S."/>
            <person name="Salzberg S.L."/>
            <person name="Sanchez-Gracia A."/>
            <person name="Saranga D.J."/>
            <person name="Sato H."/>
            <person name="Schaeffer S.W."/>
            <person name="Schatz M.C."/>
            <person name="Schlenke T."/>
            <person name="Schwartz R."/>
            <person name="Segarra C."/>
            <person name="Singh R.S."/>
            <person name="Sirot L."/>
            <person name="Sirota M."/>
            <person name="Sisneros N.B."/>
            <person name="Smith C.D."/>
            <person name="Smith T.F."/>
            <person name="Spieth J."/>
            <person name="Stage D.E."/>
            <person name="Stark A."/>
            <person name="Stephan W."/>
            <person name="Strausberg R.L."/>
            <person name="Strempel S."/>
            <person name="Sturgill D."/>
            <person name="Sutton G."/>
            <person name="Sutton G.G."/>
            <person name="Tao W."/>
            <person name="Teichmann S."/>
            <person name="Tobari Y.N."/>
            <person name="Tomimura Y."/>
            <person name="Tsolas J.M."/>
            <person name="Valente V.L."/>
            <person name="Venter E."/>
            <person name="Venter J.C."/>
            <person name="Vicario S."/>
            <person name="Vieira F.G."/>
            <person name="Vilella A.J."/>
            <person name="Villasante A."/>
            <person name="Walenz B."/>
            <person name="Wang J."/>
            <person name="Wasserman M."/>
            <person name="Watts T."/>
            <person name="Wilson D."/>
            <person name="Wilson R.K."/>
            <person name="Wing R.A."/>
            <person name="Wolfner M.F."/>
            <person name="Wong A."/>
            <person name="Wong G.K."/>
            <person name="Wu C.I."/>
            <person name="Wu G."/>
            <person name="Yamamoto D."/>
            <person name="Yang H.P."/>
            <person name="Yang S.P."/>
            <person name="Yorke J.A."/>
            <person name="Yoshida K."/>
            <person name="Zdobnov E."/>
            <person name="Zhang P."/>
            <person name="Zhang Y."/>
            <person name="Zimin A.V."/>
            <person name="Baldwin J."/>
            <person name="Abdouelleil A."/>
            <person name="Abdulkadir J."/>
            <person name="Abebe A."/>
            <person name="Abera B."/>
            <person name="Abreu J."/>
            <person name="Acer S.C."/>
            <person name="Aftuck L."/>
            <person name="Alexander A."/>
            <person name="An P."/>
            <person name="Anderson E."/>
            <person name="Anderson S."/>
            <person name="Arachi H."/>
            <person name="Azer M."/>
            <person name="Bachantsang P."/>
            <person name="Barry A."/>
            <person name="Bayul T."/>
            <person name="Berlin A."/>
            <person name="Bessette D."/>
            <person name="Bloom T."/>
            <person name="Blye J."/>
            <person name="Boguslavskiy L."/>
            <person name="Bonnet C."/>
            <person name="Boukhgalter B."/>
            <person name="Bourzgui I."/>
            <person name="Brown A."/>
            <person name="Cahill P."/>
            <person name="Channer S."/>
            <person name="Cheshatsang Y."/>
            <person name="Chuda L."/>
            <person name="Citroen M."/>
            <person name="Collymore A."/>
            <person name="Cooke P."/>
            <person name="Costello M."/>
            <person name="D'Aco K."/>
            <person name="Daza R."/>
            <person name="De Haan G."/>
            <person name="DeGray S."/>
            <person name="DeMaso C."/>
            <person name="Dhargay N."/>
            <person name="Dooley K."/>
            <person name="Dooley E."/>
            <person name="Doricent M."/>
            <person name="Dorje P."/>
            <person name="Dorjee K."/>
            <person name="Dupes A."/>
            <person name="Elong R."/>
            <person name="Falk J."/>
            <person name="Farina A."/>
            <person name="Faro S."/>
            <person name="Ferguson D."/>
            <person name="Fisher S."/>
            <person name="Foley C.D."/>
            <person name="Franke A."/>
            <person name="Friedrich D."/>
            <person name="Gadbois L."/>
            <person name="Gearin G."/>
            <person name="Gearin C.R."/>
            <person name="Giannoukos G."/>
            <person name="Goode T."/>
            <person name="Graham J."/>
            <person name="Grandbois E."/>
            <person name="Grewal S."/>
            <person name="Gyaltsen K."/>
            <person name="Hafez N."/>
            <person name="Hagos B."/>
            <person name="Hall J."/>
            <person name="Henson C."/>
            <person name="Hollinger A."/>
            <person name="Honan T."/>
            <person name="Huard M.D."/>
            <person name="Hughes L."/>
            <person name="Hurhula B."/>
            <person name="Husby M.E."/>
            <person name="Kamat A."/>
            <person name="Kanga B."/>
            <person name="Kashin S."/>
            <person name="Khazanovich D."/>
            <person name="Kisner P."/>
            <person name="Lance K."/>
            <person name="Lara M."/>
            <person name="Lee W."/>
            <person name="Lennon N."/>
            <person name="Letendre F."/>
            <person name="LeVine R."/>
            <person name="Lipovsky A."/>
            <person name="Liu X."/>
            <person name="Liu J."/>
            <person name="Liu S."/>
            <person name="Lokyitsang T."/>
            <person name="Lokyitsang Y."/>
            <person name="Lubonja R."/>
            <person name="Lui A."/>
            <person name="MacDonald P."/>
            <person name="Magnisalis V."/>
            <person name="Maru K."/>
            <person name="Matthews C."/>
            <person name="McCusker W."/>
            <person name="McDonough S."/>
            <person name="Mehta T."/>
            <person name="Meldrim J."/>
            <person name="Meneus L."/>
            <person name="Mihai O."/>
            <person name="Mihalev A."/>
            <person name="Mihova T."/>
            <person name="Mittelman R."/>
            <person name="Mlenga V."/>
            <person name="Montmayeur A."/>
            <person name="Mulrain L."/>
            <person name="Navidi A."/>
            <person name="Naylor J."/>
            <person name="Negash T."/>
            <person name="Nguyen T."/>
            <person name="Nguyen N."/>
            <person name="Nicol R."/>
            <person name="Norbu C."/>
            <person name="Norbu N."/>
            <person name="Novod N."/>
            <person name="O'Neill B."/>
            <person name="Osman S."/>
            <person name="Markiewicz E."/>
            <person name="Oyono O.L."/>
            <person name="Patti C."/>
            <person name="Phunkhang P."/>
            <person name="Pierre F."/>
            <person name="Priest M."/>
            <person name="Raghuraman S."/>
            <person name="Rege F."/>
            <person name="Reyes R."/>
            <person name="Rise C."/>
            <person name="Rogov P."/>
            <person name="Ross K."/>
            <person name="Ryan E."/>
            <person name="Settipalli S."/>
            <person name="Shea T."/>
            <person name="Sherpa N."/>
            <person name="Shi L."/>
            <person name="Shih D."/>
            <person name="Sparrow T."/>
            <person name="Spaulding J."/>
            <person name="Stalker J."/>
            <person name="Stange-Thomann N."/>
            <person name="Stavropoulos S."/>
            <person name="Stone C."/>
            <person name="Strader C."/>
            <person name="Tesfaye S."/>
            <person name="Thomson T."/>
            <person name="Thoulutsang Y."/>
            <person name="Thoulutsang D."/>
            <person name="Topham K."/>
            <person name="Topping I."/>
            <person name="Tsamla T."/>
            <person name="Vassiliev H."/>
            <person name="Vo A."/>
            <person name="Wangchuk T."/>
            <person name="Wangdi T."/>
            <person name="Weiand M."/>
            <person name="Wilkinson J."/>
            <person name="Wilson A."/>
            <person name="Yadav S."/>
            <person name="Young G."/>
            <person name="Yu Q."/>
            <person name="Zembek L."/>
            <person name="Zhong D."/>
            <person name="Zimmer A."/>
            <person name="Zwirko Z."/>
            <person name="Jaffe D.B."/>
            <person name="Alvarez P."/>
            <person name="Brockman W."/>
            <person name="Butler J."/>
            <person name="Chin C."/>
            <person name="Gnerre S."/>
            <person name="Grabherr M."/>
            <person name="Kleber M."/>
            <person name="Mauceli E."/>
            <person name="MacCallum I."/>
        </authorList>
    </citation>
    <scope>NUCLEOTIDE SEQUENCE [LARGE SCALE GENOMIC DNA]</scope>
    <source>
        <strain evidence="5">Tucson 14030-0811.24</strain>
    </source>
</reference>
<dbReference type="KEGG" id="dwi:6641906"/>
<sequence>MFINTGKVSLLYAARLPGSGVQCFKKCAAIQPFHTTAAGQNYVDPAPLPLPINVDAAETTRFSPQRSRDISATVIMAQAPISTIDITTDNSYSGSQGATVGLSPDDPHVQSYDCFGAVSLNSVMQSNVPQPFGGMHKFSHLNMPGGQWSQEFKFTSQNMQSSHYRALRDNYRADWVTYDQNATLNSGGGGQGFSIRRNFSTERGATSPTTAPSAAEAPGTATSAIRTEASTTPESQSLSKKEQLKRAFKEYGATIVVFHVGLSLMSLGGFYVLVNSGINFVPILEYLGIESSAIGEKLATGSTFVVAYAVHKVFAPLRISITLGATPFIVRYLRAKGFMKPKIKGN</sequence>
<keyword evidence="2" id="KW-0812">Transmembrane</keyword>
<feature type="transmembrane region" description="Helical" evidence="2">
    <location>
        <begin position="251"/>
        <end position="274"/>
    </location>
</feature>
<evidence type="ECO:0000313" key="5">
    <source>
        <dbReference type="Proteomes" id="UP000007798"/>
    </source>
</evidence>
<dbReference type="STRING" id="7260.B4MUM0"/>
<accession>B4MUM0</accession>
<dbReference type="InParanoid" id="B4MUM0"/>
<evidence type="ECO:0000256" key="2">
    <source>
        <dbReference type="SAM" id="Phobius"/>
    </source>
</evidence>
<evidence type="ECO:0000259" key="3">
    <source>
        <dbReference type="Pfam" id="PF06916"/>
    </source>
</evidence>
<evidence type="ECO:0000313" key="4">
    <source>
        <dbReference type="EMBL" id="EDW76215.1"/>
    </source>
</evidence>
<dbReference type="InterPro" id="IPR045866">
    <property type="entry name" value="FAM210A/B-like"/>
</dbReference>
<feature type="compositionally biased region" description="Low complexity" evidence="1">
    <location>
        <begin position="205"/>
        <end position="222"/>
    </location>
</feature>
<dbReference type="GO" id="GO:0005739">
    <property type="term" value="C:mitochondrion"/>
    <property type="evidence" value="ECO:0007669"/>
    <property type="project" value="TreeGrafter"/>
</dbReference>
<dbReference type="PhylomeDB" id="B4MUM0"/>